<sequence>MCVLTVNNPIPSNMKSEAKKAAKILRHFTEISSRTGPYKLIPANILANGQGLAIITVVKAGFMITAWGSRGIVIARLADCRKFTTTHTNIHTRLGRYAVYIVSDLVVILMHRRAVDSISKGGNLTLGVNCTVSVDIALRSTAAVFTYCKSRGLFAGVSLEGPCLIEHKDTNHKYVTHRFPPAAPGLYCVLETYTDQDTTERTAKHRSQKLLNNTAYCSPRHTVHQHDSLYTAVIMCLFLGVGAWYAGPEVVPAIHPFTGRHPGELSFNPSNRITVVTKTELQYDWWGGMLNGRTGIFPANFLSYP</sequence>
<keyword evidence="1 2" id="KW-0728">SH3 domain</keyword>
<dbReference type="PANTHER" id="PTHR15629">
    <property type="entry name" value="SH3YL1 PROTEIN"/>
    <property type="match status" value="1"/>
</dbReference>
<dbReference type="InterPro" id="IPR001452">
    <property type="entry name" value="SH3_domain"/>
</dbReference>
<dbReference type="InterPro" id="IPR036028">
    <property type="entry name" value="SH3-like_dom_sf"/>
</dbReference>
<evidence type="ECO:0000313" key="5">
    <source>
        <dbReference type="Proteomes" id="UP000472277"/>
    </source>
</evidence>
<feature type="domain" description="SH3" evidence="3">
    <location>
        <begin position="246"/>
        <end position="305"/>
    </location>
</feature>
<keyword evidence="5" id="KW-1185">Reference proteome</keyword>
<dbReference type="GO" id="GO:0035091">
    <property type="term" value="F:phosphatidylinositol binding"/>
    <property type="evidence" value="ECO:0007669"/>
    <property type="project" value="TreeGrafter"/>
</dbReference>
<name>A0A673ZV54_SALTR</name>
<dbReference type="GeneTree" id="ENSGT00510000048137"/>
<reference evidence="4" key="1">
    <citation type="submission" date="2025-08" db="UniProtKB">
        <authorList>
            <consortium name="Ensembl"/>
        </authorList>
    </citation>
    <scope>IDENTIFICATION</scope>
</reference>
<protein>
    <submittedName>
        <fullName evidence="4">SH3 and SYLF domain containing 1</fullName>
    </submittedName>
</protein>
<dbReference type="InterPro" id="IPR051702">
    <property type="entry name" value="SH3_domain_YSC84-like"/>
</dbReference>
<dbReference type="PROSITE" id="PS50002">
    <property type="entry name" value="SH3"/>
    <property type="match status" value="1"/>
</dbReference>
<dbReference type="InParanoid" id="A0A673ZV54"/>
<dbReference type="SUPFAM" id="SSF50044">
    <property type="entry name" value="SH3-domain"/>
    <property type="match status" value="1"/>
</dbReference>
<evidence type="ECO:0000256" key="2">
    <source>
        <dbReference type="PROSITE-ProRule" id="PRU00192"/>
    </source>
</evidence>
<dbReference type="InterPro" id="IPR007461">
    <property type="entry name" value="Ysc84_actin-binding"/>
</dbReference>
<dbReference type="Gene3D" id="2.30.30.40">
    <property type="entry name" value="SH3 Domains"/>
    <property type="match status" value="1"/>
</dbReference>
<accession>A0A673ZV54</accession>
<dbReference type="Pfam" id="PF04366">
    <property type="entry name" value="Ysc84"/>
    <property type="match status" value="1"/>
</dbReference>
<dbReference type="OMA" id="ILMHRRA"/>
<dbReference type="Proteomes" id="UP000472277">
    <property type="component" value="Chromosome 25"/>
</dbReference>
<dbReference type="AlphaFoldDB" id="A0A673ZV54"/>
<dbReference type="Ensembl" id="ENSSTUT00000053562.1">
    <property type="protein sequence ID" value="ENSSTUP00000051219.1"/>
    <property type="gene ID" value="ENSSTUG00000021629.1"/>
</dbReference>
<reference evidence="4" key="2">
    <citation type="submission" date="2025-09" db="UniProtKB">
        <authorList>
            <consortium name="Ensembl"/>
        </authorList>
    </citation>
    <scope>IDENTIFICATION</scope>
</reference>
<organism evidence="4 5">
    <name type="scientific">Salmo trutta</name>
    <name type="common">Brown trout</name>
    <dbReference type="NCBI Taxonomy" id="8032"/>
    <lineage>
        <taxon>Eukaryota</taxon>
        <taxon>Metazoa</taxon>
        <taxon>Chordata</taxon>
        <taxon>Craniata</taxon>
        <taxon>Vertebrata</taxon>
        <taxon>Euteleostomi</taxon>
        <taxon>Actinopterygii</taxon>
        <taxon>Neopterygii</taxon>
        <taxon>Teleostei</taxon>
        <taxon>Protacanthopterygii</taxon>
        <taxon>Salmoniformes</taxon>
        <taxon>Salmonidae</taxon>
        <taxon>Salmoninae</taxon>
        <taxon>Salmo</taxon>
    </lineage>
</organism>
<dbReference type="PANTHER" id="PTHR15629:SF2">
    <property type="entry name" value="SH3 DOMAIN-CONTAINING YSC84-LIKE PROTEIN 1"/>
    <property type="match status" value="1"/>
</dbReference>
<proteinExistence type="predicted"/>
<dbReference type="GO" id="GO:0032587">
    <property type="term" value="C:ruffle membrane"/>
    <property type="evidence" value="ECO:0007669"/>
    <property type="project" value="TreeGrafter"/>
</dbReference>
<evidence type="ECO:0000256" key="1">
    <source>
        <dbReference type="ARBA" id="ARBA00022443"/>
    </source>
</evidence>
<dbReference type="Pfam" id="PF14604">
    <property type="entry name" value="SH3_9"/>
    <property type="match status" value="1"/>
</dbReference>
<evidence type="ECO:0000259" key="3">
    <source>
        <dbReference type="PROSITE" id="PS50002"/>
    </source>
</evidence>
<dbReference type="GO" id="GO:1900027">
    <property type="term" value="P:regulation of ruffle assembly"/>
    <property type="evidence" value="ECO:0007669"/>
    <property type="project" value="TreeGrafter"/>
</dbReference>
<dbReference type="SMART" id="SM00326">
    <property type="entry name" value="SH3"/>
    <property type="match status" value="1"/>
</dbReference>
<evidence type="ECO:0000313" key="4">
    <source>
        <dbReference type="Ensembl" id="ENSSTUP00000051219.1"/>
    </source>
</evidence>